<dbReference type="EMBL" id="MCBS01024775">
    <property type="protein sequence ID" value="RKF72574.1"/>
    <property type="molecule type" value="Genomic_DNA"/>
</dbReference>
<feature type="signal peptide" evidence="1">
    <location>
        <begin position="1"/>
        <end position="23"/>
    </location>
</feature>
<feature type="chain" id="PRO_5019118270" evidence="1">
    <location>
        <begin position="24"/>
        <end position="56"/>
    </location>
</feature>
<comment type="caution">
    <text evidence="2">The sequence shown here is derived from an EMBL/GenBank/DDBJ whole genome shotgun (WGS) entry which is preliminary data.</text>
</comment>
<organism evidence="2 3">
    <name type="scientific">Golovinomyces cichoracearum</name>
    <dbReference type="NCBI Taxonomy" id="62708"/>
    <lineage>
        <taxon>Eukaryota</taxon>
        <taxon>Fungi</taxon>
        <taxon>Dikarya</taxon>
        <taxon>Ascomycota</taxon>
        <taxon>Pezizomycotina</taxon>
        <taxon>Leotiomycetes</taxon>
        <taxon>Erysiphales</taxon>
        <taxon>Erysiphaceae</taxon>
        <taxon>Golovinomyces</taxon>
    </lineage>
</organism>
<keyword evidence="1" id="KW-0732">Signal</keyword>
<proteinExistence type="predicted"/>
<accession>A0A420IDG4</accession>
<evidence type="ECO:0000313" key="3">
    <source>
        <dbReference type="Proteomes" id="UP000285326"/>
    </source>
</evidence>
<evidence type="ECO:0000256" key="1">
    <source>
        <dbReference type="SAM" id="SignalP"/>
    </source>
</evidence>
<sequence>MNQAGCRILIPIILHFLLIPTSAKTRIYRALVVFRSVMSPIDRPRCRANDQILPLR</sequence>
<gene>
    <name evidence="2" type="ORF">GcM1_c12902o44</name>
</gene>
<evidence type="ECO:0000313" key="2">
    <source>
        <dbReference type="EMBL" id="RKF72574.1"/>
    </source>
</evidence>
<name>A0A420IDG4_9PEZI</name>
<dbReference type="Proteomes" id="UP000285326">
    <property type="component" value="Unassembled WGS sequence"/>
</dbReference>
<dbReference type="AlphaFoldDB" id="A0A420IDG4"/>
<protein>
    <submittedName>
        <fullName evidence="2">Uncharacterized protein</fullName>
    </submittedName>
</protein>
<reference evidence="2 3" key="1">
    <citation type="journal article" date="2018" name="BMC Genomics">
        <title>Comparative genome analyses reveal sequence features reflecting distinct modes of host-adaptation between dicot and monocot powdery mildew.</title>
        <authorList>
            <person name="Wu Y."/>
            <person name="Ma X."/>
            <person name="Pan Z."/>
            <person name="Kale S.D."/>
            <person name="Song Y."/>
            <person name="King H."/>
            <person name="Zhang Q."/>
            <person name="Presley C."/>
            <person name="Deng X."/>
            <person name="Wei C.I."/>
            <person name="Xiao S."/>
        </authorList>
    </citation>
    <scope>NUCLEOTIDE SEQUENCE [LARGE SCALE GENOMIC DNA]</scope>
    <source>
        <strain evidence="2">UMSG1</strain>
    </source>
</reference>